<dbReference type="Proteomes" id="UP001271249">
    <property type="component" value="Unassembled WGS sequence"/>
</dbReference>
<comment type="caution">
    <text evidence="6">The sequence shown here is derived from an EMBL/GenBank/DDBJ whole genome shotgun (WGS) entry which is preliminary data.</text>
</comment>
<keyword evidence="3 5" id="KW-1133">Transmembrane helix</keyword>
<dbReference type="RefSeq" id="WP_320224783.1">
    <property type="nucleotide sequence ID" value="NZ_JAVIJC010000003.1"/>
</dbReference>
<feature type="transmembrane region" description="Helical" evidence="5">
    <location>
        <begin position="115"/>
        <end position="134"/>
    </location>
</feature>
<keyword evidence="4 5" id="KW-0472">Membrane</keyword>
<dbReference type="EMBL" id="JAVIJC010000003">
    <property type="protein sequence ID" value="MDX8490681.1"/>
    <property type="molecule type" value="Genomic_DNA"/>
</dbReference>
<evidence type="ECO:0000256" key="1">
    <source>
        <dbReference type="ARBA" id="ARBA00004370"/>
    </source>
</evidence>
<name>A0ABU4YUN6_9HYPH</name>
<proteinExistence type="predicted"/>
<dbReference type="Gene3D" id="1.20.120.550">
    <property type="entry name" value="Membrane associated eicosanoid/glutathione metabolism-like domain"/>
    <property type="match status" value="1"/>
</dbReference>
<sequence length="135" mass="14487">MSATGYALIGFTAWALCLLIFMEVVRTYLVVTGRAPANGFTPDNAGLSPFMQRLARSHANCIEGLPIFGSLMALAIMTSRVSITDPLAYWFLGARITQSLIHLASTSPTAVKVRFLAFAVQMAIGAYWAAALLVS</sequence>
<evidence type="ECO:0000313" key="7">
    <source>
        <dbReference type="Proteomes" id="UP001271249"/>
    </source>
</evidence>
<evidence type="ECO:0000256" key="2">
    <source>
        <dbReference type="ARBA" id="ARBA00022692"/>
    </source>
</evidence>
<protein>
    <submittedName>
        <fullName evidence="6">MAPEG family protein</fullName>
    </submittedName>
</protein>
<reference evidence="6 7" key="1">
    <citation type="submission" date="2023-08" db="EMBL/GenBank/DDBJ databases">
        <title>Implementing the SeqCode for naming new Mesorhizobium species isolated from Vachellia karroo root nodules.</title>
        <authorList>
            <person name="Van Lill M."/>
        </authorList>
    </citation>
    <scope>NUCLEOTIDE SEQUENCE [LARGE SCALE GENOMIC DNA]</scope>
    <source>
        <strain evidence="6 7">VK22B</strain>
    </source>
</reference>
<dbReference type="InterPro" id="IPR001129">
    <property type="entry name" value="Membr-assoc_MAPEG"/>
</dbReference>
<dbReference type="Pfam" id="PF01124">
    <property type="entry name" value="MAPEG"/>
    <property type="match status" value="1"/>
</dbReference>
<feature type="transmembrane region" description="Helical" evidence="5">
    <location>
        <begin position="6"/>
        <end position="25"/>
    </location>
</feature>
<comment type="subcellular location">
    <subcellularLocation>
        <location evidence="1">Membrane</location>
    </subcellularLocation>
</comment>
<evidence type="ECO:0000313" key="6">
    <source>
        <dbReference type="EMBL" id="MDX8490681.1"/>
    </source>
</evidence>
<evidence type="ECO:0000256" key="5">
    <source>
        <dbReference type="SAM" id="Phobius"/>
    </source>
</evidence>
<dbReference type="SUPFAM" id="SSF161084">
    <property type="entry name" value="MAPEG domain-like"/>
    <property type="match status" value="1"/>
</dbReference>
<keyword evidence="7" id="KW-1185">Reference proteome</keyword>
<gene>
    <name evidence="6" type="ORF">RFN29_03725</name>
</gene>
<evidence type="ECO:0000256" key="3">
    <source>
        <dbReference type="ARBA" id="ARBA00022989"/>
    </source>
</evidence>
<accession>A0ABU4YUN6</accession>
<keyword evidence="2 5" id="KW-0812">Transmembrane</keyword>
<feature type="transmembrane region" description="Helical" evidence="5">
    <location>
        <begin position="61"/>
        <end position="81"/>
    </location>
</feature>
<organism evidence="6 7">
    <name type="scientific">Mesorhizobium captivum</name>
    <dbReference type="NCBI Taxonomy" id="3072319"/>
    <lineage>
        <taxon>Bacteria</taxon>
        <taxon>Pseudomonadati</taxon>
        <taxon>Pseudomonadota</taxon>
        <taxon>Alphaproteobacteria</taxon>
        <taxon>Hyphomicrobiales</taxon>
        <taxon>Phyllobacteriaceae</taxon>
        <taxon>Mesorhizobium</taxon>
    </lineage>
</organism>
<evidence type="ECO:0000256" key="4">
    <source>
        <dbReference type="ARBA" id="ARBA00023136"/>
    </source>
</evidence>
<dbReference type="InterPro" id="IPR023352">
    <property type="entry name" value="MAPEG-like_dom_sf"/>
</dbReference>